<dbReference type="GO" id="GO:0005525">
    <property type="term" value="F:GTP binding"/>
    <property type="evidence" value="ECO:0007669"/>
    <property type="project" value="InterPro"/>
</dbReference>
<keyword evidence="2" id="KW-0547">Nucleotide-binding</keyword>
<dbReference type="InterPro" id="IPR027417">
    <property type="entry name" value="P-loop_NTPase"/>
</dbReference>
<name>A0A1X7UCP2_AMPQE</name>
<dbReference type="InParanoid" id="A0A1X7UCP2"/>
<dbReference type="EnsemblMetazoa" id="Aqu2.1.25232_001">
    <property type="protein sequence ID" value="Aqu2.1.25232_001"/>
    <property type="gene ID" value="Aqu2.1.25232"/>
</dbReference>
<sequence>MAVKPDDIELTHVEGANENLEDCSSPDGDAKTTVPDSFNIFVVGKTGAGKSSLVNSILEKKVARVQQGPHPCKHDKFIEEYEGEFLGVPTIIYDTRGLGDRSLNTKHYVAAFRDKLSKCGNRFLIFICQKYTDRLDNSVEQFVELLSKYFKDDYNIWTNSILVLTQANTVDLSDDEEDDKAKKVKKMKFMAE</sequence>
<comment type="similarity">
    <text evidence="1">Belongs to the TRAFAC class TrmE-Era-EngA-EngB-Septin-like GTPase superfamily. AIG1/Toc34/Toc159-like paraseptin GTPase family. IAN subfamily.</text>
</comment>
<protein>
    <recommendedName>
        <fullName evidence="3">AIG1-type G domain-containing protein</fullName>
    </recommendedName>
</protein>
<dbReference type="InterPro" id="IPR006703">
    <property type="entry name" value="G_AIG1"/>
</dbReference>
<proteinExistence type="inferred from homology"/>
<feature type="domain" description="AIG1-type G" evidence="3">
    <location>
        <begin position="39"/>
        <end position="171"/>
    </location>
</feature>
<evidence type="ECO:0000256" key="2">
    <source>
        <dbReference type="ARBA" id="ARBA00022741"/>
    </source>
</evidence>
<dbReference type="Pfam" id="PF04548">
    <property type="entry name" value="AIG1"/>
    <property type="match status" value="1"/>
</dbReference>
<dbReference type="AlphaFoldDB" id="A0A1X7UCP2"/>
<evidence type="ECO:0000256" key="1">
    <source>
        <dbReference type="ARBA" id="ARBA00008535"/>
    </source>
</evidence>
<evidence type="ECO:0000313" key="4">
    <source>
        <dbReference type="EnsemblMetazoa" id="Aqu2.1.25232_001"/>
    </source>
</evidence>
<evidence type="ECO:0000259" key="3">
    <source>
        <dbReference type="Pfam" id="PF04548"/>
    </source>
</evidence>
<accession>A0A1X7UCP2</accession>
<dbReference type="OrthoDB" id="8954335at2759"/>
<organism evidence="4">
    <name type="scientific">Amphimedon queenslandica</name>
    <name type="common">Sponge</name>
    <dbReference type="NCBI Taxonomy" id="400682"/>
    <lineage>
        <taxon>Eukaryota</taxon>
        <taxon>Metazoa</taxon>
        <taxon>Porifera</taxon>
        <taxon>Demospongiae</taxon>
        <taxon>Heteroscleromorpha</taxon>
        <taxon>Haplosclerida</taxon>
        <taxon>Niphatidae</taxon>
        <taxon>Amphimedon</taxon>
    </lineage>
</organism>
<dbReference type="Gene3D" id="3.40.50.300">
    <property type="entry name" value="P-loop containing nucleotide triphosphate hydrolases"/>
    <property type="match status" value="1"/>
</dbReference>
<reference evidence="4" key="1">
    <citation type="submission" date="2017-05" db="UniProtKB">
        <authorList>
            <consortium name="EnsemblMetazoa"/>
        </authorList>
    </citation>
    <scope>IDENTIFICATION</scope>
</reference>
<dbReference type="SUPFAM" id="SSF52540">
    <property type="entry name" value="P-loop containing nucleoside triphosphate hydrolases"/>
    <property type="match status" value="1"/>
</dbReference>